<dbReference type="AlphaFoldDB" id="A0A345HD69"/>
<dbReference type="KEGG" id="fat:DVK85_09890"/>
<evidence type="ECO:0000313" key="1">
    <source>
        <dbReference type="EMBL" id="AXG74529.1"/>
    </source>
</evidence>
<reference evidence="1 2" key="1">
    <citation type="submission" date="2018-07" db="EMBL/GenBank/DDBJ databases">
        <title>Complete genome sequence of Flavobacterium arcticum type strain SM1502T.</title>
        <authorList>
            <person name="Li Y."/>
            <person name="Li D.-D."/>
        </authorList>
    </citation>
    <scope>NUCLEOTIDE SEQUENCE [LARGE SCALE GENOMIC DNA]</scope>
    <source>
        <strain evidence="1 2">SM1502</strain>
    </source>
</reference>
<name>A0A345HD69_9FLAO</name>
<accession>A0A345HD69</accession>
<evidence type="ECO:0000313" key="2">
    <source>
        <dbReference type="Proteomes" id="UP000253951"/>
    </source>
</evidence>
<protein>
    <submittedName>
        <fullName evidence="1">Uncharacterized protein</fullName>
    </submittedName>
</protein>
<dbReference type="EMBL" id="CP031188">
    <property type="protein sequence ID" value="AXG74529.1"/>
    <property type="molecule type" value="Genomic_DNA"/>
</dbReference>
<dbReference type="Proteomes" id="UP000253951">
    <property type="component" value="Chromosome"/>
</dbReference>
<gene>
    <name evidence="1" type="ORF">DVK85_09890</name>
</gene>
<proteinExistence type="predicted"/>
<dbReference type="OrthoDB" id="713751at2"/>
<sequence length="127" mass="14439">MMHYKGIKNNIYLWVVFSTLLVLLSPCTVKKVVADAVGIGYEKPLNISKTTVSSVSNACNYSDFKIVAKSNTSLTKQLLFPLVNHHQVFFTAFDLHQRHKKLHNAQRINITAKAPLYILYKKMKLTS</sequence>
<keyword evidence="2" id="KW-1185">Reference proteome</keyword>
<organism evidence="1 2">
    <name type="scientific">Flavobacterium arcticum</name>
    <dbReference type="NCBI Taxonomy" id="1784713"/>
    <lineage>
        <taxon>Bacteria</taxon>
        <taxon>Pseudomonadati</taxon>
        <taxon>Bacteroidota</taxon>
        <taxon>Flavobacteriia</taxon>
        <taxon>Flavobacteriales</taxon>
        <taxon>Flavobacteriaceae</taxon>
        <taxon>Flavobacterium</taxon>
    </lineage>
</organism>
<dbReference type="RefSeq" id="WP_114678287.1">
    <property type="nucleotide sequence ID" value="NZ_CP031188.1"/>
</dbReference>